<evidence type="ECO:0000313" key="2">
    <source>
        <dbReference type="EMBL" id="ELZ19148.1"/>
    </source>
</evidence>
<protein>
    <submittedName>
        <fullName evidence="2">Glycosyltransferase</fullName>
    </submittedName>
</protein>
<gene>
    <name evidence="2" type="ORF">C477_09109</name>
</gene>
<dbReference type="Proteomes" id="UP000011657">
    <property type="component" value="Unassembled WGS sequence"/>
</dbReference>
<dbReference type="EMBL" id="AOIS01000031">
    <property type="protein sequence ID" value="ELZ19148.1"/>
    <property type="molecule type" value="Genomic_DNA"/>
</dbReference>
<dbReference type="Gene3D" id="3.90.550.10">
    <property type="entry name" value="Spore Coat Polysaccharide Biosynthesis Protein SpsA, Chain A"/>
    <property type="match status" value="1"/>
</dbReference>
<dbReference type="InterPro" id="IPR029044">
    <property type="entry name" value="Nucleotide-diphossugar_trans"/>
</dbReference>
<evidence type="ECO:0000313" key="3">
    <source>
        <dbReference type="Proteomes" id="UP000011657"/>
    </source>
</evidence>
<reference evidence="2 3" key="1">
    <citation type="journal article" date="2014" name="PLoS Genet.">
        <title>Phylogenetically driven sequencing of extremely halophilic archaea reveals strategies for static and dynamic osmo-response.</title>
        <authorList>
            <person name="Becker E.A."/>
            <person name="Seitzer P.M."/>
            <person name="Tritt A."/>
            <person name="Larsen D."/>
            <person name="Krusor M."/>
            <person name="Yao A.I."/>
            <person name="Wu D."/>
            <person name="Madern D."/>
            <person name="Eisen J.A."/>
            <person name="Darling A.E."/>
            <person name="Facciotti M.T."/>
        </authorList>
    </citation>
    <scope>NUCLEOTIDE SEQUENCE [LARGE SCALE GENOMIC DNA]</scope>
    <source>
        <strain evidence="2 3">JCM 13891</strain>
    </source>
</reference>
<evidence type="ECO:0000259" key="1">
    <source>
        <dbReference type="Pfam" id="PF00535"/>
    </source>
</evidence>
<proteinExistence type="predicted"/>
<dbReference type="eggNOG" id="arCOG01385">
    <property type="taxonomic scope" value="Archaea"/>
</dbReference>
<dbReference type="STRING" id="1227488.C477_09109"/>
<accession>M0C954</accession>
<feature type="domain" description="Glycosyltransferase 2-like" evidence="1">
    <location>
        <begin position="18"/>
        <end position="122"/>
    </location>
</feature>
<dbReference type="CDD" id="cd00761">
    <property type="entry name" value="Glyco_tranf_GTA_type"/>
    <property type="match status" value="1"/>
</dbReference>
<dbReference type="AlphaFoldDB" id="M0C954"/>
<keyword evidence="2" id="KW-0808">Transferase</keyword>
<name>M0C954_9EURY</name>
<dbReference type="GO" id="GO:0016758">
    <property type="term" value="F:hexosyltransferase activity"/>
    <property type="evidence" value="ECO:0007669"/>
    <property type="project" value="UniProtKB-ARBA"/>
</dbReference>
<dbReference type="InterPro" id="IPR001173">
    <property type="entry name" value="Glyco_trans_2-like"/>
</dbReference>
<dbReference type="SUPFAM" id="SSF53448">
    <property type="entry name" value="Nucleotide-diphospho-sugar transferases"/>
    <property type="match status" value="1"/>
</dbReference>
<organism evidence="2 3">
    <name type="scientific">Haloterrigena salina JCM 13891</name>
    <dbReference type="NCBI Taxonomy" id="1227488"/>
    <lineage>
        <taxon>Archaea</taxon>
        <taxon>Methanobacteriati</taxon>
        <taxon>Methanobacteriota</taxon>
        <taxon>Stenosarchaea group</taxon>
        <taxon>Halobacteria</taxon>
        <taxon>Halobacteriales</taxon>
        <taxon>Natrialbaceae</taxon>
        <taxon>Haloterrigena</taxon>
    </lineage>
</organism>
<keyword evidence="3" id="KW-1185">Reference proteome</keyword>
<dbReference type="Pfam" id="PF00535">
    <property type="entry name" value="Glycos_transf_2"/>
    <property type="match status" value="1"/>
</dbReference>
<dbReference type="PANTHER" id="PTHR22916">
    <property type="entry name" value="GLYCOSYLTRANSFERASE"/>
    <property type="match status" value="1"/>
</dbReference>
<sequence length="303" mass="35111">MITQNTPTMTDSDTPIFSVCLCTFNDAETIEACLDSILPQLDHRYELVVTDGGSVDGTLEHVKERSAKSDVPIRIFTQEEPGLGVARQVCVDNARGDYLLEQVDADMVFADCFDELVKFYLETVETEGPFQLYTKGLRITPQELHEELGGWRPFPHGFQENELTRRFFGHGYLRLMDVRVAKHLHPEFGFETAVRRYLYNYREKLRCGISLRYAYEHLYTSNLPIWRKLLDTGTILLTYLWGLNKEHYETFDKRDPLAYEIDKELYEGCEEGTYEDIRLTPPQHVDQACFNATEDKVYSLTDA</sequence>
<comment type="caution">
    <text evidence="2">The sequence shown here is derived from an EMBL/GenBank/DDBJ whole genome shotgun (WGS) entry which is preliminary data.</text>
</comment>
<dbReference type="PANTHER" id="PTHR22916:SF3">
    <property type="entry name" value="UDP-GLCNAC:BETAGAL BETA-1,3-N-ACETYLGLUCOSAMINYLTRANSFERASE-LIKE PROTEIN 1"/>
    <property type="match status" value="1"/>
</dbReference>